<dbReference type="AlphaFoldDB" id="A0A517XRK7"/>
<organism evidence="3 4">
    <name type="scientific">Urbifossiella limnaea</name>
    <dbReference type="NCBI Taxonomy" id="2528023"/>
    <lineage>
        <taxon>Bacteria</taxon>
        <taxon>Pseudomonadati</taxon>
        <taxon>Planctomycetota</taxon>
        <taxon>Planctomycetia</taxon>
        <taxon>Gemmatales</taxon>
        <taxon>Gemmataceae</taxon>
        <taxon>Urbifossiella</taxon>
    </lineage>
</organism>
<dbReference type="SUPFAM" id="SSF50998">
    <property type="entry name" value="Quinoprotein alcohol dehydrogenase-like"/>
    <property type="match status" value="1"/>
</dbReference>
<dbReference type="InterPro" id="IPR002372">
    <property type="entry name" value="PQQ_rpt_dom"/>
</dbReference>
<dbReference type="PANTHER" id="PTHR34512:SF30">
    <property type="entry name" value="OUTER MEMBRANE PROTEIN ASSEMBLY FACTOR BAMB"/>
    <property type="match status" value="1"/>
</dbReference>
<dbReference type="InterPro" id="IPR011047">
    <property type="entry name" value="Quinoprotein_ADH-like_sf"/>
</dbReference>
<feature type="domain" description="Pyrrolo-quinoline quinone repeat" evidence="2">
    <location>
        <begin position="83"/>
        <end position="338"/>
    </location>
</feature>
<dbReference type="KEGG" id="uli:ETAA1_20350"/>
<proteinExistence type="predicted"/>
<protein>
    <submittedName>
        <fullName evidence="3">Outer membrane biogenesis protein BamB</fullName>
    </submittedName>
</protein>
<accession>A0A517XRK7</accession>
<gene>
    <name evidence="3" type="ORF">ETAA1_20350</name>
</gene>
<dbReference type="Proteomes" id="UP000319576">
    <property type="component" value="Chromosome"/>
</dbReference>
<feature type="signal peptide" evidence="1">
    <location>
        <begin position="1"/>
        <end position="17"/>
    </location>
</feature>
<keyword evidence="4" id="KW-1185">Reference proteome</keyword>
<evidence type="ECO:0000256" key="1">
    <source>
        <dbReference type="SAM" id="SignalP"/>
    </source>
</evidence>
<dbReference type="Gene3D" id="2.130.10.10">
    <property type="entry name" value="YVTN repeat-like/Quinoprotein amine dehydrogenase"/>
    <property type="match status" value="1"/>
</dbReference>
<dbReference type="Gene3D" id="2.40.10.480">
    <property type="match status" value="1"/>
</dbReference>
<dbReference type="SMART" id="SM00564">
    <property type="entry name" value="PQQ"/>
    <property type="match status" value="4"/>
</dbReference>
<evidence type="ECO:0000313" key="4">
    <source>
        <dbReference type="Proteomes" id="UP000319576"/>
    </source>
</evidence>
<feature type="chain" id="PRO_5022207514" evidence="1">
    <location>
        <begin position="18"/>
        <end position="417"/>
    </location>
</feature>
<reference evidence="3 4" key="1">
    <citation type="submission" date="2019-02" db="EMBL/GenBank/DDBJ databases">
        <title>Deep-cultivation of Planctomycetes and their phenomic and genomic characterization uncovers novel biology.</title>
        <authorList>
            <person name="Wiegand S."/>
            <person name="Jogler M."/>
            <person name="Boedeker C."/>
            <person name="Pinto D."/>
            <person name="Vollmers J."/>
            <person name="Rivas-Marin E."/>
            <person name="Kohn T."/>
            <person name="Peeters S.H."/>
            <person name="Heuer A."/>
            <person name="Rast P."/>
            <person name="Oberbeckmann S."/>
            <person name="Bunk B."/>
            <person name="Jeske O."/>
            <person name="Meyerdierks A."/>
            <person name="Storesund J.E."/>
            <person name="Kallscheuer N."/>
            <person name="Luecker S."/>
            <person name="Lage O.M."/>
            <person name="Pohl T."/>
            <person name="Merkel B.J."/>
            <person name="Hornburger P."/>
            <person name="Mueller R.-W."/>
            <person name="Bruemmer F."/>
            <person name="Labrenz M."/>
            <person name="Spormann A.M."/>
            <person name="Op den Camp H."/>
            <person name="Overmann J."/>
            <person name="Amann R."/>
            <person name="Jetten M.S.M."/>
            <person name="Mascher T."/>
            <person name="Medema M.H."/>
            <person name="Devos D.P."/>
            <person name="Kaster A.-K."/>
            <person name="Ovreas L."/>
            <person name="Rohde M."/>
            <person name="Galperin M.Y."/>
            <person name="Jogler C."/>
        </authorList>
    </citation>
    <scope>NUCLEOTIDE SEQUENCE [LARGE SCALE GENOMIC DNA]</scope>
    <source>
        <strain evidence="3 4">ETA_A1</strain>
    </source>
</reference>
<dbReference type="RefSeq" id="WP_145237067.1">
    <property type="nucleotide sequence ID" value="NZ_CP036273.1"/>
</dbReference>
<dbReference type="EMBL" id="CP036273">
    <property type="protein sequence ID" value="QDU20092.1"/>
    <property type="molecule type" value="Genomic_DNA"/>
</dbReference>
<name>A0A517XRK7_9BACT</name>
<keyword evidence="1" id="KW-0732">Signal</keyword>
<dbReference type="Pfam" id="PF13360">
    <property type="entry name" value="PQQ_2"/>
    <property type="match status" value="1"/>
</dbReference>
<evidence type="ECO:0000313" key="3">
    <source>
        <dbReference type="EMBL" id="QDU20092.1"/>
    </source>
</evidence>
<dbReference type="InterPro" id="IPR018391">
    <property type="entry name" value="PQQ_b-propeller_rpt"/>
</dbReference>
<dbReference type="PANTHER" id="PTHR34512">
    <property type="entry name" value="CELL SURFACE PROTEIN"/>
    <property type="match status" value="1"/>
</dbReference>
<evidence type="ECO:0000259" key="2">
    <source>
        <dbReference type="Pfam" id="PF13360"/>
    </source>
</evidence>
<dbReference type="InterPro" id="IPR015943">
    <property type="entry name" value="WD40/YVTN_repeat-like_dom_sf"/>
</dbReference>
<sequence precursor="true">MPRVVAVVLLTASVAAAADWPAWRGPTGQGLADEPAVPLKWGPKESIKWKVPLAHPGNSTPVVWKDSIYLTLATKGGATRSLLCLSRADGSTRWQKDVQYEEQERNWNETWYANASPVVDAERVVVSFGSAGMFCFNHAGAEQWRRTDLGRWEHAFGNSSSPVLHGGRVILWCGPNEKEGRNYLLAVDARTGKTAWEHDEPTGSWATPVLAKVNGQDQLILGLSKDVKTQPEEKHGHLKGYDPATGSELWSARGLNSYVYTSALVADGVVVGMSGYGGSAMAVKLGGRGDVTADRLWIHPKNTQRVGSGVVVGGHIYQVDEDGRPHRYDLRTGADAWAEEAKLKGGVTWGSMVHAGGRLYVMMRDGSTHVLAPAAKFELLATNLLGPGEQTNASPVVAGGELFLRTFRHLWCVAVKK</sequence>
<dbReference type="OrthoDB" id="244732at2"/>